<evidence type="ECO:0000313" key="3">
    <source>
        <dbReference type="EMBL" id="AMW35120.1"/>
    </source>
</evidence>
<feature type="chain" id="PRO_5044368612" description="Lysozyme inhibitor LprI-like N-terminal domain-containing protein" evidence="1">
    <location>
        <begin position="25"/>
        <end position="127"/>
    </location>
</feature>
<organism evidence="3 4">
    <name type="scientific">Haematospirillum jordaniae</name>
    <dbReference type="NCBI Taxonomy" id="1549855"/>
    <lineage>
        <taxon>Bacteria</taxon>
        <taxon>Pseudomonadati</taxon>
        <taxon>Pseudomonadota</taxon>
        <taxon>Alphaproteobacteria</taxon>
        <taxon>Rhodospirillales</taxon>
        <taxon>Novispirillaceae</taxon>
        <taxon>Haematospirillum</taxon>
    </lineage>
</organism>
<dbReference type="Gene3D" id="1.20.1270.180">
    <property type="match status" value="1"/>
</dbReference>
<evidence type="ECO:0000259" key="2">
    <source>
        <dbReference type="Pfam" id="PF07007"/>
    </source>
</evidence>
<proteinExistence type="predicted"/>
<evidence type="ECO:0000256" key="1">
    <source>
        <dbReference type="SAM" id="SignalP"/>
    </source>
</evidence>
<dbReference type="AlphaFoldDB" id="A0A143DF14"/>
<feature type="signal peptide" evidence="1">
    <location>
        <begin position="1"/>
        <end position="24"/>
    </location>
</feature>
<dbReference type="Proteomes" id="UP000076066">
    <property type="component" value="Chromosome"/>
</dbReference>
<sequence>MTFPAWSVACLLVCLAVAVPCATAKSPVNCETTELEAELVSCAKDELKRTESALEGMMRRVMRTVPASIHEALQNAQSAWNRYREAECAWNALDPETGKADDLMRLTCLNDLALTRIDELDASLGGS</sequence>
<accession>A0A143DF14</accession>
<keyword evidence="4" id="KW-1185">Reference proteome</keyword>
<feature type="domain" description="Lysozyme inhibitor LprI-like N-terminal" evidence="2">
    <location>
        <begin position="33"/>
        <end position="120"/>
    </location>
</feature>
<dbReference type="GeneID" id="53317091"/>
<evidence type="ECO:0000313" key="4">
    <source>
        <dbReference type="Proteomes" id="UP000076066"/>
    </source>
</evidence>
<keyword evidence="1" id="KW-0732">Signal</keyword>
<dbReference type="KEGG" id="hjo:AY555_07965"/>
<dbReference type="InterPro" id="IPR009739">
    <property type="entry name" value="LprI-like_N"/>
</dbReference>
<dbReference type="OrthoDB" id="7340239at2"/>
<dbReference type="EMBL" id="CP014525">
    <property type="protein sequence ID" value="AMW35120.1"/>
    <property type="molecule type" value="Genomic_DNA"/>
</dbReference>
<protein>
    <recommendedName>
        <fullName evidence="2">Lysozyme inhibitor LprI-like N-terminal domain-containing protein</fullName>
    </recommendedName>
</protein>
<reference evidence="3 4" key="1">
    <citation type="submission" date="2016-02" db="EMBL/GenBank/DDBJ databases">
        <title>Complete Genome of H5569, the type strain of the newly described species Haematospirillium jordaniae.</title>
        <authorList>
            <person name="Nicholson A.C."/>
            <person name="Humrighouse B.W."/>
            <person name="Loparov V."/>
            <person name="McQuiston J.R."/>
        </authorList>
    </citation>
    <scope>NUCLEOTIDE SEQUENCE [LARGE SCALE GENOMIC DNA]</scope>
    <source>
        <strain evidence="3 4">H5569</strain>
    </source>
</reference>
<gene>
    <name evidence="3" type="ORF">AY555_07965</name>
</gene>
<dbReference type="Pfam" id="PF07007">
    <property type="entry name" value="LprI"/>
    <property type="match status" value="1"/>
</dbReference>
<name>A0A143DF14_9PROT</name>
<dbReference type="RefSeq" id="WP_066135417.1">
    <property type="nucleotide sequence ID" value="NZ_CP014525.1"/>
</dbReference>